<protein>
    <recommendedName>
        <fullName evidence="3">3-keto-disaccharide hydrolase domain-containing protein</fullName>
    </recommendedName>
</protein>
<proteinExistence type="predicted"/>
<reference evidence="1 2" key="1">
    <citation type="journal article" date="2011" name="Science">
        <title>The ecoresponsive genome of Daphnia pulex.</title>
        <authorList>
            <person name="Colbourne J.K."/>
            <person name="Pfrender M.E."/>
            <person name="Gilbert D."/>
            <person name="Thomas W.K."/>
            <person name="Tucker A."/>
            <person name="Oakley T.H."/>
            <person name="Tokishita S."/>
            <person name="Aerts A."/>
            <person name="Arnold G.J."/>
            <person name="Basu M.K."/>
            <person name="Bauer D.J."/>
            <person name="Caceres C.E."/>
            <person name="Carmel L."/>
            <person name="Casola C."/>
            <person name="Choi J.H."/>
            <person name="Detter J.C."/>
            <person name="Dong Q."/>
            <person name="Dusheyko S."/>
            <person name="Eads B.D."/>
            <person name="Frohlich T."/>
            <person name="Geiler-Samerotte K.A."/>
            <person name="Gerlach D."/>
            <person name="Hatcher P."/>
            <person name="Jogdeo S."/>
            <person name="Krijgsveld J."/>
            <person name="Kriventseva E.V."/>
            <person name="Kultz D."/>
            <person name="Laforsch C."/>
            <person name="Lindquist E."/>
            <person name="Lopez J."/>
            <person name="Manak J.R."/>
            <person name="Muller J."/>
            <person name="Pangilinan J."/>
            <person name="Patwardhan R.P."/>
            <person name="Pitluck S."/>
            <person name="Pritham E.J."/>
            <person name="Rechtsteiner A."/>
            <person name="Rho M."/>
            <person name="Rogozin I.B."/>
            <person name="Sakarya O."/>
            <person name="Salamov A."/>
            <person name="Schaack S."/>
            <person name="Shapiro H."/>
            <person name="Shiga Y."/>
            <person name="Skalitzky C."/>
            <person name="Smith Z."/>
            <person name="Souvorov A."/>
            <person name="Sung W."/>
            <person name="Tang Z."/>
            <person name="Tsuchiya D."/>
            <person name="Tu H."/>
            <person name="Vos H."/>
            <person name="Wang M."/>
            <person name="Wolf Y.I."/>
            <person name="Yamagata H."/>
            <person name="Yamada T."/>
            <person name="Ye Y."/>
            <person name="Shaw J.R."/>
            <person name="Andrews J."/>
            <person name="Crease T.J."/>
            <person name="Tang H."/>
            <person name="Lucas S.M."/>
            <person name="Robertson H.M."/>
            <person name="Bork P."/>
            <person name="Koonin E.V."/>
            <person name="Zdobnov E.M."/>
            <person name="Grigoriev I.V."/>
            <person name="Lynch M."/>
            <person name="Boore J.L."/>
        </authorList>
    </citation>
    <scope>NUCLEOTIDE SEQUENCE [LARGE SCALE GENOMIC DNA]</scope>
</reference>
<organism evidence="1 2">
    <name type="scientific">Daphnia pulex</name>
    <name type="common">Water flea</name>
    <dbReference type="NCBI Taxonomy" id="6669"/>
    <lineage>
        <taxon>Eukaryota</taxon>
        <taxon>Metazoa</taxon>
        <taxon>Ecdysozoa</taxon>
        <taxon>Arthropoda</taxon>
        <taxon>Crustacea</taxon>
        <taxon>Branchiopoda</taxon>
        <taxon>Diplostraca</taxon>
        <taxon>Cladocera</taxon>
        <taxon>Anomopoda</taxon>
        <taxon>Daphniidae</taxon>
        <taxon>Daphnia</taxon>
    </lineage>
</organism>
<sequence>KNLPHPVLVCFPTHCVLGFGNQGEKSVNATSSDRGLTFCETRAADFKLEEGFTLLVGKDFTGWTVRKYSGKTDKPDDLDGKAEASGKRFVVTSDGFTIDPKVKGDMIIETKKMYAGDVTIRFQFKGDAECNNDLLFRGQKFDINVKSLKIKENEWHDFEISIKGENLEYHINKEVVKKGKVKADGTVFGIRAEFGGIEIKNLRVSGGK</sequence>
<evidence type="ECO:0000313" key="2">
    <source>
        <dbReference type="Proteomes" id="UP000000305"/>
    </source>
</evidence>
<dbReference type="Proteomes" id="UP000000305">
    <property type="component" value="Unassembled WGS sequence"/>
</dbReference>
<dbReference type="HOGENOM" id="CLU_1323752_0_0_1"/>
<dbReference type="EMBL" id="GL737249">
    <property type="protein sequence ID" value="EFX60045.1"/>
    <property type="molecule type" value="Genomic_DNA"/>
</dbReference>
<gene>
    <name evidence="1" type="ORF">DAPPUDRAFT_125702</name>
</gene>
<keyword evidence="2" id="KW-1185">Reference proteome</keyword>
<evidence type="ECO:0000313" key="1">
    <source>
        <dbReference type="EMBL" id="EFX60045.1"/>
    </source>
</evidence>
<dbReference type="AlphaFoldDB" id="E9I7I5"/>
<dbReference type="InParanoid" id="E9I7I5"/>
<evidence type="ECO:0008006" key="3">
    <source>
        <dbReference type="Google" id="ProtNLM"/>
    </source>
</evidence>
<dbReference type="KEGG" id="dpx:DAPPUDRAFT_125702"/>
<feature type="non-terminal residue" evidence="1">
    <location>
        <position position="1"/>
    </location>
</feature>
<name>E9I7I5_DAPPU</name>
<dbReference type="Gene3D" id="2.60.120.560">
    <property type="entry name" value="Exo-inulinase, domain 1"/>
    <property type="match status" value="1"/>
</dbReference>
<accession>E9I7I5</accession>